<keyword evidence="2" id="KW-1185">Reference proteome</keyword>
<dbReference type="PANTHER" id="PTHR34216">
    <property type="match status" value="1"/>
</dbReference>
<dbReference type="PANTHER" id="PTHR34216:SF7">
    <property type="entry name" value="POLY-BETA-1,6-N-ACETYL-D-GLUCOSAMINE N-DEACETYLASE"/>
    <property type="match status" value="1"/>
</dbReference>
<protein>
    <submittedName>
        <fullName evidence="1">Glycoside hydrolase</fullName>
    </submittedName>
</protein>
<dbReference type="SUPFAM" id="SSF88713">
    <property type="entry name" value="Glycoside hydrolase/deacetylase"/>
    <property type="match status" value="1"/>
</dbReference>
<organism evidence="1 2">
    <name type="scientific">Holtiella tumoricola</name>
    <dbReference type="NCBI Taxonomy" id="3018743"/>
    <lineage>
        <taxon>Bacteria</taxon>
        <taxon>Bacillati</taxon>
        <taxon>Bacillota</taxon>
        <taxon>Clostridia</taxon>
        <taxon>Lachnospirales</taxon>
        <taxon>Cellulosilyticaceae</taxon>
        <taxon>Holtiella</taxon>
    </lineage>
</organism>
<name>A0AA42DMY2_9FIRM</name>
<dbReference type="RefSeq" id="WP_271012292.1">
    <property type="nucleotide sequence ID" value="NZ_JAQIFT010000043.1"/>
</dbReference>
<comment type="caution">
    <text evidence="1">The sequence shown here is derived from an EMBL/GenBank/DDBJ whole genome shotgun (WGS) entry which is preliminary data.</text>
</comment>
<gene>
    <name evidence="1" type="ORF">PBV87_10935</name>
</gene>
<dbReference type="InterPro" id="IPR051398">
    <property type="entry name" value="Polysacch_Deacetylase"/>
</dbReference>
<dbReference type="EMBL" id="JAQIFT010000043">
    <property type="protein sequence ID" value="MDA3731995.1"/>
    <property type="molecule type" value="Genomic_DNA"/>
</dbReference>
<accession>A0AA42DMY2</accession>
<dbReference type="Proteomes" id="UP001169242">
    <property type="component" value="Unassembled WGS sequence"/>
</dbReference>
<dbReference type="GO" id="GO:0005975">
    <property type="term" value="P:carbohydrate metabolic process"/>
    <property type="evidence" value="ECO:0007669"/>
    <property type="project" value="InterPro"/>
</dbReference>
<proteinExistence type="predicted"/>
<sequence length="562" mass="65430">MYRRLVSKKDYKKFIRGIIEGIVLLLLLIILLKSLFDTTSYEPFTNDLILNEKGQEDTGFIALAYLGVSRMGADTVISTQRLEEHLEALYNNGYVTITQQDVIDYYTKDKKLPKKALFLIFEDGYTGTAIFAQKILEKYNFKATMVTYGDKMFSRDSAFLDAKDLGNLERSTFWEIGTNGYRLSYINVFNKENHYIGELESTQFNILAPQLGRNYNHYLMDYIRDDYGIPKETYAQMKERIIADYELLEKAYKEGIGYIPQLHVLMHANTGAFGNNQKVSDLNEQYIKLMFAMNFNREGFSFNNKVSTLYDLTRMQGQGYWYPNHLLMRIQDDSKVSVTFVIGDDKRTKDWELIRGAAEYRGEDIVLTSESKSSGLIRLKESTSYENYIVSTRLTGNVIGSQSLYLRADDNLENYIKIQIVNNQLYVYECIKNKESLLYEKKISEEDDNTKQIEIHDKGAYALKVILNKDTLQIQLDEEILEEIFIGLEGKGSLYLESSWVEGYSQRNLYDDVYDGVFEQVVISTVDNQTILYDNRYDSYEKMKKKIEKLIHNIVNWFIETL</sequence>
<dbReference type="InterPro" id="IPR011330">
    <property type="entry name" value="Glyco_hydro/deAcase_b/a-brl"/>
</dbReference>
<evidence type="ECO:0000313" key="2">
    <source>
        <dbReference type="Proteomes" id="UP001169242"/>
    </source>
</evidence>
<reference evidence="1" key="1">
    <citation type="journal article" date="2023" name="Int. J. Syst. Evol. Microbiol.">
        <title>&lt;i&gt;Holtiella tumoricola&lt;/i&gt; gen. nov. sp. nov., isolated from a human clinical sample.</title>
        <authorList>
            <person name="Allen-Vercoe E."/>
            <person name="Daigneault M.C."/>
            <person name="Vancuren S.J."/>
            <person name="Cochrane K."/>
            <person name="O'Neal L.L."/>
            <person name="Sankaranarayanan K."/>
            <person name="Lawson P.A."/>
        </authorList>
    </citation>
    <scope>NUCLEOTIDE SEQUENCE</scope>
    <source>
        <strain evidence="1">CC70A</strain>
    </source>
</reference>
<evidence type="ECO:0000313" key="1">
    <source>
        <dbReference type="EMBL" id="MDA3731995.1"/>
    </source>
</evidence>
<dbReference type="GO" id="GO:0016787">
    <property type="term" value="F:hydrolase activity"/>
    <property type="evidence" value="ECO:0007669"/>
    <property type="project" value="UniProtKB-KW"/>
</dbReference>
<dbReference type="Gene3D" id="3.20.20.370">
    <property type="entry name" value="Glycoside hydrolase/deacetylase"/>
    <property type="match status" value="1"/>
</dbReference>
<keyword evidence="1" id="KW-0378">Hydrolase</keyword>
<dbReference type="AlphaFoldDB" id="A0AA42DMY2"/>